<accession>A0A1U9W5E8</accession>
<keyword evidence="4" id="KW-0964">Secreted</keyword>
<proteinExistence type="evidence at protein level"/>
<evidence type="ECO:0000256" key="1">
    <source>
        <dbReference type="ARBA" id="ARBA00004613"/>
    </source>
</evidence>
<dbReference type="SMR" id="A0A1U9W5E8"/>
<evidence type="ECO:0000256" key="9">
    <source>
        <dbReference type="ARBA" id="ARBA00039086"/>
    </source>
</evidence>
<name>A0A1U9W5E8_9CAEN</name>
<evidence type="ECO:0000256" key="12">
    <source>
        <dbReference type="ARBA" id="ARBA00042730"/>
    </source>
</evidence>
<dbReference type="PANTHER" id="PTHR11954:SF6">
    <property type="entry name" value="MACROPHAGE MIGRATION INHIBITORY FACTOR"/>
    <property type="match status" value="1"/>
</dbReference>
<keyword evidence="14 15" id="KW-0002">3D-structure</keyword>
<evidence type="ECO:0000256" key="7">
    <source>
        <dbReference type="ARBA" id="ARBA00036823"/>
    </source>
</evidence>
<dbReference type="AlphaFoldDB" id="A0A1U9W5E8"/>
<gene>
    <name evidence="13" type="primary">MIF</name>
</gene>
<keyword evidence="3" id="KW-0202">Cytokine</keyword>
<dbReference type="PANTHER" id="PTHR11954">
    <property type="entry name" value="D-DOPACHROME DECARBOXYLASE"/>
    <property type="match status" value="1"/>
</dbReference>
<sequence length="132" mass="14814">MPVITVNTNVAEKSIPVFFQAALTNMMTKALQKPKEVMFVDLRSGANIMMGGDRNPCVFATVECIGRLNPTSNLAMARDMEDMFIEHLKIRRERIVIRFIPVPALFCSFNGALHDVSIERDEDINSQAIAEQ</sequence>
<dbReference type="PDB" id="6LR3">
    <property type="method" value="X-ray"/>
    <property type="resolution" value="1.77 A"/>
    <property type="chains" value="A/B/C/D/E/F/G/H/I/J/K/L=1-122"/>
</dbReference>
<reference evidence="14 15" key="2">
    <citation type="journal article" date="2020" name="Biochem. J.">
        <title>Structural and functional insights into macrophage migration inhibitory factor from Oncomelania hupensis, the intermediate host of Schistosoma japonicum.</title>
        <authorList>
            <person name="Su Z."/>
            <person name="Tian X."/>
            <person name="Li H."/>
            <person name="Wei Z."/>
            <person name="Chen L."/>
            <person name="Wang S."/>
            <person name="Ren H."/>
            <person name="Peng W."/>
            <person name="Tang C."/>
            <person name="Lin T."/>
            <person name="Huang S."/>
        </authorList>
    </citation>
    <scope>X-RAY CRYSTALLOGRAPHY (1.77 ANGSTROMS) OF 1-122</scope>
</reference>
<dbReference type="EMBL" id="KY622025">
    <property type="protein sequence ID" value="AQY19126.1"/>
    <property type="molecule type" value="mRNA"/>
</dbReference>
<dbReference type="GO" id="GO:0050178">
    <property type="term" value="F:phenylpyruvate tautomerase activity"/>
    <property type="evidence" value="ECO:0007669"/>
    <property type="project" value="UniProtKB-EC"/>
</dbReference>
<comment type="catalytic activity">
    <reaction evidence="6">
        <text>3-phenylpyruvate = enol-phenylpyruvate</text>
        <dbReference type="Rhea" id="RHEA:17097"/>
        <dbReference type="ChEBI" id="CHEBI:16815"/>
        <dbReference type="ChEBI" id="CHEBI:18005"/>
        <dbReference type="EC" id="5.3.2.1"/>
    </reaction>
</comment>
<comment type="subcellular location">
    <subcellularLocation>
        <location evidence="1">Secreted</location>
    </subcellularLocation>
</comment>
<evidence type="ECO:0000256" key="10">
    <source>
        <dbReference type="ARBA" id="ARBA00041631"/>
    </source>
</evidence>
<dbReference type="Pfam" id="PF01187">
    <property type="entry name" value="MIF"/>
    <property type="match status" value="1"/>
</dbReference>
<evidence type="ECO:0000256" key="3">
    <source>
        <dbReference type="ARBA" id="ARBA00022514"/>
    </source>
</evidence>
<dbReference type="Gene3D" id="3.30.429.10">
    <property type="entry name" value="Macrophage Migration Inhibitory Factor"/>
    <property type="match status" value="1"/>
</dbReference>
<evidence type="ECO:0000256" key="4">
    <source>
        <dbReference type="ARBA" id="ARBA00022525"/>
    </source>
</evidence>
<evidence type="ECO:0000256" key="8">
    <source>
        <dbReference type="ARBA" id="ARBA00038932"/>
    </source>
</evidence>
<evidence type="ECO:0000256" key="2">
    <source>
        <dbReference type="ARBA" id="ARBA00005851"/>
    </source>
</evidence>
<dbReference type="SUPFAM" id="SSF55331">
    <property type="entry name" value="Tautomerase/MIF"/>
    <property type="match status" value="1"/>
</dbReference>
<evidence type="ECO:0007829" key="14">
    <source>
        <dbReference type="PDB" id="6LKV"/>
    </source>
</evidence>
<dbReference type="PDB" id="6LKV">
    <property type="method" value="X-ray"/>
    <property type="resolution" value="2.20 A"/>
    <property type="chains" value="A/B/C/F=1-131"/>
</dbReference>
<dbReference type="InterPro" id="IPR014347">
    <property type="entry name" value="Tautomerase/MIF_sf"/>
</dbReference>
<comment type="catalytic activity">
    <reaction evidence="7">
        <text>L-dopachrome = 5,6-dihydroxyindole-2-carboxylate</text>
        <dbReference type="Rhea" id="RHEA:13041"/>
        <dbReference type="ChEBI" id="CHEBI:16875"/>
        <dbReference type="ChEBI" id="CHEBI:57509"/>
        <dbReference type="EC" id="5.3.3.12"/>
    </reaction>
</comment>
<dbReference type="PDB" id="6LKW">
    <property type="method" value="X-ray"/>
    <property type="resolution" value="3.20 A"/>
    <property type="chains" value="A/B/D=1-131, C=2-131"/>
</dbReference>
<dbReference type="InterPro" id="IPR001398">
    <property type="entry name" value="Macrophage_inhib_fac"/>
</dbReference>
<evidence type="ECO:0000256" key="6">
    <source>
        <dbReference type="ARBA" id="ARBA00036735"/>
    </source>
</evidence>
<organism evidence="13">
    <name type="scientific">Oncomelania hupensis</name>
    <dbReference type="NCBI Taxonomy" id="56141"/>
    <lineage>
        <taxon>Eukaryota</taxon>
        <taxon>Metazoa</taxon>
        <taxon>Spiralia</taxon>
        <taxon>Lophotrochozoa</taxon>
        <taxon>Mollusca</taxon>
        <taxon>Gastropoda</taxon>
        <taxon>Caenogastropoda</taxon>
        <taxon>Littorinimorpha</taxon>
        <taxon>Truncatelloidea</taxon>
        <taxon>Pomatiopsidae</taxon>
        <taxon>Oncomelania</taxon>
    </lineage>
</organism>
<evidence type="ECO:0000256" key="11">
    <source>
        <dbReference type="ARBA" id="ARBA00041912"/>
    </source>
</evidence>
<keyword evidence="5" id="KW-0413">Isomerase</keyword>
<dbReference type="GO" id="GO:0004167">
    <property type="term" value="F:dopachrome isomerase activity"/>
    <property type="evidence" value="ECO:0007669"/>
    <property type="project" value="UniProtKB-EC"/>
</dbReference>
<dbReference type="GO" id="GO:0005125">
    <property type="term" value="F:cytokine activity"/>
    <property type="evidence" value="ECO:0007669"/>
    <property type="project" value="UniProtKB-KW"/>
</dbReference>
<protein>
    <recommendedName>
        <fullName evidence="12">L-dopachrome isomerase</fullName>
        <ecNumber evidence="9">5.3.2.1</ecNumber>
        <ecNumber evidence="8">5.3.3.12</ecNumber>
    </recommendedName>
    <alternativeName>
        <fullName evidence="10">L-dopachrome tautomerase</fullName>
    </alternativeName>
    <alternativeName>
        <fullName evidence="11">Phenylpyruvate tautomerase</fullName>
    </alternativeName>
</protein>
<dbReference type="GO" id="GO:0005615">
    <property type="term" value="C:extracellular space"/>
    <property type="evidence" value="ECO:0007669"/>
    <property type="project" value="UniProtKB-KW"/>
</dbReference>
<evidence type="ECO:0007829" key="15">
    <source>
        <dbReference type="PDB" id="6LKW"/>
    </source>
</evidence>
<dbReference type="EC" id="5.3.3.12" evidence="8"/>
<dbReference type="EC" id="5.3.2.1" evidence="9"/>
<comment type="similarity">
    <text evidence="2">Belongs to the MIF family.</text>
</comment>
<evidence type="ECO:0000313" key="13">
    <source>
        <dbReference type="EMBL" id="AQY19126.1"/>
    </source>
</evidence>
<reference evidence="13" key="1">
    <citation type="submission" date="2017-02" db="EMBL/GenBank/DDBJ databases">
        <title>Identification and functional characterization of Oncomelania hupensis macrophage migration inhibitory factor involved in the snail host innate immune response to the parasite Schistosoma japonicum.</title>
        <authorList>
            <person name="Huang S."/>
        </authorList>
    </citation>
    <scope>NUCLEOTIDE SEQUENCE</scope>
</reference>
<evidence type="ECO:0000256" key="5">
    <source>
        <dbReference type="ARBA" id="ARBA00023235"/>
    </source>
</evidence>